<reference evidence="11 12" key="1">
    <citation type="submission" date="2016-07" db="EMBL/GenBank/DDBJ databases">
        <title>Pervasive Adenine N6-methylation of Active Genes in Fungi.</title>
        <authorList>
            <consortium name="DOE Joint Genome Institute"/>
            <person name="Mondo S.J."/>
            <person name="Dannebaum R.O."/>
            <person name="Kuo R.C."/>
            <person name="Labutti K."/>
            <person name="Haridas S."/>
            <person name="Kuo A."/>
            <person name="Salamov A."/>
            <person name="Ahrendt S.R."/>
            <person name="Lipzen A."/>
            <person name="Sullivan W."/>
            <person name="Andreopoulos W.B."/>
            <person name="Clum A."/>
            <person name="Lindquist E."/>
            <person name="Daum C."/>
            <person name="Ramamoorthy G.K."/>
            <person name="Gryganskyi A."/>
            <person name="Culley D."/>
            <person name="Magnuson J.K."/>
            <person name="James T.Y."/>
            <person name="O'Malley M.A."/>
            <person name="Stajich J.E."/>
            <person name="Spatafora J.W."/>
            <person name="Visel A."/>
            <person name="Grigoriev I.V."/>
        </authorList>
    </citation>
    <scope>NUCLEOTIDE SEQUENCE [LARGE SCALE GENOMIC DNA]</scope>
    <source>
        <strain evidence="11 12">62-1032</strain>
    </source>
</reference>
<proteinExistence type="inferred from homology"/>
<dbReference type="FunCoup" id="A0A1Y2FQR3">
    <property type="interactions" value="633"/>
</dbReference>
<comment type="similarity">
    <text evidence="2 9">Belongs to the HEATR1/UTP10 family.</text>
</comment>
<keyword evidence="7 9" id="KW-0687">Ribonucleoprotein</keyword>
<dbReference type="SMART" id="SM01036">
    <property type="entry name" value="BP28CT"/>
    <property type="match status" value="1"/>
</dbReference>
<evidence type="ECO:0000313" key="12">
    <source>
        <dbReference type="Proteomes" id="UP000193467"/>
    </source>
</evidence>
<dbReference type="Proteomes" id="UP000193467">
    <property type="component" value="Unassembled WGS sequence"/>
</dbReference>
<accession>A0A1Y2FQR3</accession>
<dbReference type="Pfam" id="PF23243">
    <property type="entry name" value="HEAT_HEATR1"/>
    <property type="match status" value="1"/>
</dbReference>
<dbReference type="Pfam" id="PF08146">
    <property type="entry name" value="BP28CT"/>
    <property type="match status" value="1"/>
</dbReference>
<evidence type="ECO:0000256" key="5">
    <source>
        <dbReference type="ARBA" id="ARBA00022552"/>
    </source>
</evidence>
<gene>
    <name evidence="11" type="ORF">BCR35DRAFT_277617</name>
</gene>
<comment type="function">
    <text evidence="9">Involved in nucleolar processing of pre-18S ribosomal RNA.</text>
</comment>
<comment type="caution">
    <text evidence="11">The sequence shown here is derived from an EMBL/GenBank/DDBJ whole genome shotgun (WGS) entry which is preliminary data.</text>
</comment>
<dbReference type="Pfam" id="PF12397">
    <property type="entry name" value="U3snoRNP10"/>
    <property type="match status" value="1"/>
</dbReference>
<dbReference type="InterPro" id="IPR056473">
    <property type="entry name" value="HEAT_Utp10/HEAT1"/>
</dbReference>
<name>A0A1Y2FQR3_9BASI</name>
<evidence type="ECO:0000313" key="11">
    <source>
        <dbReference type="EMBL" id="ORY85937.1"/>
    </source>
</evidence>
<dbReference type="SUPFAM" id="SSF48371">
    <property type="entry name" value="ARM repeat"/>
    <property type="match status" value="2"/>
</dbReference>
<dbReference type="EMBL" id="MCGR01000015">
    <property type="protein sequence ID" value="ORY85937.1"/>
    <property type="molecule type" value="Genomic_DNA"/>
</dbReference>
<dbReference type="OrthoDB" id="31183at2759"/>
<feature type="domain" description="BP28 C-terminal" evidence="10">
    <location>
        <begin position="1820"/>
        <end position="1970"/>
    </location>
</feature>
<evidence type="ECO:0000256" key="1">
    <source>
        <dbReference type="ARBA" id="ARBA00004604"/>
    </source>
</evidence>
<sequence>MATSLAAQLESRQTLDTARLATAKSLKHPPSFIYTPRHAASVSTTDLHAIASNAWDQLAAIDPFFERYHNKILGEQAKGTDRTGLTKEENDKLDLVLNKVLRALGKHILLKPAGIVLEWLVRRFRVNDLNIPSLLALFLPYHTTPHFPSALSLIPESTLAETPFSPLIPARKSLAPLPLVDLIALLPPFSSQVAARPLLDFLLHLPLAYLEADEKVHRALVGFWLQAVAGYLDRAGSKLPEGERAVVLSTILEVIKLSRSQPDMLIASYILLARFSMHNPFEGETLRVVMKTVVGNRARKEIGDDETDAAFVTTLVVLSQLGEGEMEVAEGKKFLGGTGWKALMRVQKLGDLLVQLSNEYNAERFMKPFLNTLASEVIGSPEASILLSSLLVPRIDSDDSTPVLLPTPIIAHLTTASLTAILTSAPETDPAPLLKVLSQVYQRWPSVWEAETKDRTSKTEEEDLPLLWSIMNSVLGGGSVAQEPAGLFLSSSSPDAAVRVLALQDLFKASTDLLEENPAFVHDTLLARLREPVAQVAKVVLAPSTLAVVHSALNGQEIFDALLSVLDTAKLDTIILDTILPYLAGSFVDSFPELADEVLKKVFWSRLLSGKNDQKERIAGWKALKGSSLEKTNSWIKGVGATFEVDAAGELKNGVEANSALVQVIAKNLAALPTAELEIATTFLLTRLQVDSSTSERQTDEPSTLLASSNLLSILTSLALASKLDRSSRLPFLTAILSSLRATNRGLDAFTFPQPEVLLDDKGQLAPLTSQAIFGKPQSYKTLRRARAALLTASVAAIQPLKHSAWEWLTSSLASDDQARESYKSLVQAIYRLAHTGTTPGAIAFGTSLLRSIFSHLVTDDTIAFLASIWSDKKTPAQLKVVALKDGVTFLRVQGERKKVDFQTVVPAVLVALADGEKKVRVAAVEVLEVVQSVMPENTGVVYGRDQFYGAGTSTALKYLDVTDTTKYLIKLLSSRTELIMDGSYLLTLHQSLLDDPISESSKKSKATLKFKATTYLLSHILSWSSVNARTTLLRALAGIKDSNKGALVLPILGEVVNSTSEQRLQSIEGVEPEVVQEYGRLLIQPLEGATKKWVEQTEGALEVLGKALEITDASGVGAVLRKEALAVLGSSLFAVVKGEARVDVFKKLVRLATVADARLTTDVLICLRSIKVDTTTVTTFLNEIRLSLSSPVSKGAKRGRTSLGGAPTRPERLPELIVVLESLEFSSLSASHAILLSLFDLLSSIIEIPAAAQVDVQYPGQLMLSALSKVVENVGPNSGVTGDSIRMTPVLDLMRSSQNPQTYHQALLLLAQLGPLVPDQLVHNVMPIFTFMGANVLQRDDAYSLRVVEKTLESIVPALVKSTKRSSSSRDALVSDLKELLSIFTDAAAHVPRHRRISLFVRFVETLGAQEFLSAVAMLLVDKEVKAVDGTALPLALFENFSVDVQLTAFGQVIAEVGRLLEGEKSFLDLATDSNEAGPSTAVQEQVLNLLNFLALGLETKQLLSKVDAARAAGSETVDTTLSSLVRGVLDIHAPPTSTYSTSDKAELSAATSYGVQATVHLMSTQSFSEAILWLLDLADPSIQARALELLRTRLPNIKPTRRAEISPAVVTVVERIRTILAKTKADSDGALETLEVIATSVFAEEDAVLAKTVPELMAVARSAENPKSTRAVAIGILTKFTNRLGPRLIPLAGKLIPFAVEILKDEAQDPFSAAANVVTASFQVIEGLFMSIPTFIGAQVDKVFSAALSPEILSLSEEKHGAAAKARAVLLSTAAKKLPAKALYPAIIRLHASLDGASKEPILGLLDVLNRALRQGKTADIAENYRPIFKLFLTVFDLRREHAESLSLEDIGEIEENGLGAFVQFILKLNEQTFRPLFLRTYDWAVIDLADEEDAVAALTARRVVLYKLVDRLLTQLRAIVVPYFSFMLDQTVELLESFSKGELKDVTLWSSVVSALTKALDYDETGFWTPLRLAKLSAPIANQLEAPQQLTSSLISSHYHSLLAAYAQALLPHENHLKAFNTSLLMLTRSDDLRVKRGALEALDQVWESLGDGMLGLVPETTPFLAETMEEGEGGVESATRVLVKRIEEHLGESLSSYLES</sequence>
<dbReference type="InterPro" id="IPR011989">
    <property type="entry name" value="ARM-like"/>
</dbReference>
<dbReference type="InterPro" id="IPR016024">
    <property type="entry name" value="ARM-type_fold"/>
</dbReference>
<dbReference type="InterPro" id="IPR022125">
    <property type="entry name" value="U3snoRNP10_N"/>
</dbReference>
<organism evidence="11 12">
    <name type="scientific">Leucosporidium creatinivorum</name>
    <dbReference type="NCBI Taxonomy" id="106004"/>
    <lineage>
        <taxon>Eukaryota</taxon>
        <taxon>Fungi</taxon>
        <taxon>Dikarya</taxon>
        <taxon>Basidiomycota</taxon>
        <taxon>Pucciniomycotina</taxon>
        <taxon>Microbotryomycetes</taxon>
        <taxon>Leucosporidiales</taxon>
        <taxon>Leucosporidium</taxon>
    </lineage>
</organism>
<dbReference type="GO" id="GO:0030515">
    <property type="term" value="F:snoRNA binding"/>
    <property type="evidence" value="ECO:0007669"/>
    <property type="project" value="TreeGrafter"/>
</dbReference>
<dbReference type="STRING" id="106004.A0A1Y2FQR3"/>
<dbReference type="Gene3D" id="1.25.10.10">
    <property type="entry name" value="Leucine-rich Repeat Variant"/>
    <property type="match status" value="2"/>
</dbReference>
<dbReference type="GO" id="GO:0045943">
    <property type="term" value="P:positive regulation of transcription by RNA polymerase I"/>
    <property type="evidence" value="ECO:0007669"/>
    <property type="project" value="TreeGrafter"/>
</dbReference>
<dbReference type="GO" id="GO:0000462">
    <property type="term" value="P:maturation of SSU-rRNA from tricistronic rRNA transcript (SSU-rRNA, 5.8S rRNA, LSU-rRNA)"/>
    <property type="evidence" value="ECO:0007669"/>
    <property type="project" value="TreeGrafter"/>
</dbReference>
<dbReference type="InterPro" id="IPR040191">
    <property type="entry name" value="UTP10"/>
</dbReference>
<evidence type="ECO:0000259" key="10">
    <source>
        <dbReference type="SMART" id="SM01036"/>
    </source>
</evidence>
<evidence type="ECO:0000256" key="8">
    <source>
        <dbReference type="PROSITE-ProRule" id="PRU00103"/>
    </source>
</evidence>
<protein>
    <recommendedName>
        <fullName evidence="3 9">U3 small nucleolar RNA-associated protein 10</fullName>
    </recommendedName>
</protein>
<dbReference type="PANTHER" id="PTHR13457:SF1">
    <property type="entry name" value="HEAT REPEAT-CONTAINING PROTEIN 1"/>
    <property type="match status" value="1"/>
</dbReference>
<evidence type="ECO:0000256" key="3">
    <source>
        <dbReference type="ARBA" id="ARBA00015399"/>
    </source>
</evidence>
<comment type="subcellular location">
    <subcellularLocation>
        <location evidence="1 9">Nucleus</location>
        <location evidence="1 9">Nucleolus</location>
    </subcellularLocation>
</comment>
<evidence type="ECO:0000256" key="2">
    <source>
        <dbReference type="ARBA" id="ARBA00010559"/>
    </source>
</evidence>
<keyword evidence="5 9" id="KW-0698">rRNA processing</keyword>
<evidence type="ECO:0000256" key="7">
    <source>
        <dbReference type="ARBA" id="ARBA00023274"/>
    </source>
</evidence>
<dbReference type="PROSITE" id="PS50077">
    <property type="entry name" value="HEAT_REPEAT"/>
    <property type="match status" value="1"/>
</dbReference>
<keyword evidence="6 9" id="KW-0539">Nucleus</keyword>
<keyword evidence="4 9" id="KW-0690">Ribosome biogenesis</keyword>
<dbReference type="InterPro" id="IPR012954">
    <property type="entry name" value="BP28_C_dom"/>
</dbReference>
<dbReference type="PANTHER" id="PTHR13457">
    <property type="entry name" value="BAP28"/>
    <property type="match status" value="1"/>
</dbReference>
<evidence type="ECO:0000256" key="9">
    <source>
        <dbReference type="RuleBase" id="RU367065"/>
    </source>
</evidence>
<evidence type="ECO:0000256" key="4">
    <source>
        <dbReference type="ARBA" id="ARBA00022517"/>
    </source>
</evidence>
<dbReference type="InParanoid" id="A0A1Y2FQR3"/>
<feature type="repeat" description="HEAT" evidence="8">
    <location>
        <begin position="905"/>
        <end position="939"/>
    </location>
</feature>
<dbReference type="GO" id="GO:0032040">
    <property type="term" value="C:small-subunit processome"/>
    <property type="evidence" value="ECO:0007669"/>
    <property type="project" value="TreeGrafter"/>
</dbReference>
<evidence type="ECO:0000256" key="6">
    <source>
        <dbReference type="ARBA" id="ARBA00023242"/>
    </source>
</evidence>
<dbReference type="InterPro" id="IPR021133">
    <property type="entry name" value="HEAT_type_2"/>
</dbReference>
<dbReference type="GO" id="GO:0034455">
    <property type="term" value="C:t-UTP complex"/>
    <property type="evidence" value="ECO:0007669"/>
    <property type="project" value="TreeGrafter"/>
</dbReference>
<comment type="subunit">
    <text evidence="9">Component of the ribosomal small subunit (SSU) processome.</text>
</comment>
<dbReference type="GO" id="GO:0030686">
    <property type="term" value="C:90S preribosome"/>
    <property type="evidence" value="ECO:0007669"/>
    <property type="project" value="TreeGrafter"/>
</dbReference>
<keyword evidence="12" id="KW-1185">Reference proteome</keyword>